<sequence>MSAGFGKERVTGHLIRLERLLENLERHQPERHFRNAAKECLLASRAVIDSVIGTLEEEKDAPAARRIDISKE</sequence>
<dbReference type="EMBL" id="JBHUMY010000007">
    <property type="protein sequence ID" value="MFD2660442.1"/>
    <property type="molecule type" value="Genomic_DNA"/>
</dbReference>
<evidence type="ECO:0000313" key="2">
    <source>
        <dbReference type="Proteomes" id="UP001597493"/>
    </source>
</evidence>
<reference evidence="2" key="1">
    <citation type="journal article" date="2019" name="Int. J. Syst. Evol. Microbiol.">
        <title>The Global Catalogue of Microorganisms (GCM) 10K type strain sequencing project: providing services to taxonomists for standard genome sequencing and annotation.</title>
        <authorList>
            <consortium name="The Broad Institute Genomics Platform"/>
            <consortium name="The Broad Institute Genome Sequencing Center for Infectious Disease"/>
            <person name="Wu L."/>
            <person name="Ma J."/>
        </authorList>
    </citation>
    <scope>NUCLEOTIDE SEQUENCE [LARGE SCALE GENOMIC DNA]</scope>
    <source>
        <strain evidence="2">TISTR 1827</strain>
    </source>
</reference>
<organism evidence="1 2">
    <name type="scientific">Paenibacillus thailandensis</name>
    <dbReference type="NCBI Taxonomy" id="393250"/>
    <lineage>
        <taxon>Bacteria</taxon>
        <taxon>Bacillati</taxon>
        <taxon>Bacillota</taxon>
        <taxon>Bacilli</taxon>
        <taxon>Bacillales</taxon>
        <taxon>Paenibacillaceae</taxon>
        <taxon>Paenibacillus</taxon>
    </lineage>
</organism>
<proteinExistence type="predicted"/>
<keyword evidence="2" id="KW-1185">Reference proteome</keyword>
<evidence type="ECO:0000313" key="1">
    <source>
        <dbReference type="EMBL" id="MFD2660442.1"/>
    </source>
</evidence>
<name>A0ABW5QVQ8_9BACL</name>
<accession>A0ABW5QVQ8</accession>
<protein>
    <submittedName>
        <fullName evidence="1">Uncharacterized protein</fullName>
    </submittedName>
</protein>
<dbReference type="RefSeq" id="WP_379271712.1">
    <property type="nucleotide sequence ID" value="NZ_JBHUGT010000017.1"/>
</dbReference>
<gene>
    <name evidence="1" type="ORF">ACFSW5_09165</name>
</gene>
<comment type="caution">
    <text evidence="1">The sequence shown here is derived from an EMBL/GenBank/DDBJ whole genome shotgun (WGS) entry which is preliminary data.</text>
</comment>
<dbReference type="Proteomes" id="UP001597493">
    <property type="component" value="Unassembled WGS sequence"/>
</dbReference>